<proteinExistence type="predicted"/>
<accession>A0A0A7RY87</accession>
<evidence type="ECO:0000313" key="3">
    <source>
        <dbReference type="EMBL" id="AJA44264.1"/>
    </source>
</evidence>
<dbReference type="Proteomes" id="UP000030901">
    <property type="component" value="Chromosome"/>
</dbReference>
<dbReference type="InterPro" id="IPR017969">
    <property type="entry name" value="Heavy-metal-associated_CS"/>
</dbReference>
<protein>
    <submittedName>
        <fullName evidence="3">Copper chaperone</fullName>
    </submittedName>
</protein>
<evidence type="ECO:0000259" key="2">
    <source>
        <dbReference type="PROSITE" id="PS50846"/>
    </source>
</evidence>
<reference evidence="4 6" key="2">
    <citation type="submission" date="2018-05" db="EMBL/GenBank/DDBJ databases">
        <title>Reference genomes for bee gut microbiota database.</title>
        <authorList>
            <person name="Ellegaard K.M."/>
        </authorList>
    </citation>
    <scope>NUCLEOTIDE SEQUENCE [LARGE SCALE GENOMIC DNA]</scope>
    <source>
        <strain evidence="4 6">ESL0167</strain>
    </source>
</reference>
<dbReference type="OrthoDB" id="9814359at2"/>
<dbReference type="STRING" id="1267021.FPB0191_00432"/>
<dbReference type="RefSeq" id="WP_039103660.1">
    <property type="nucleotide sequence ID" value="NZ_CALYQC010000004.1"/>
</dbReference>
<dbReference type="EMBL" id="QGLM01000005">
    <property type="protein sequence ID" value="PXY96594.1"/>
    <property type="molecule type" value="Genomic_DNA"/>
</dbReference>
<dbReference type="GO" id="GO:0046872">
    <property type="term" value="F:metal ion binding"/>
    <property type="evidence" value="ECO:0007669"/>
    <property type="project" value="UniProtKB-KW"/>
</dbReference>
<keyword evidence="5" id="KW-1185">Reference proteome</keyword>
<dbReference type="HOGENOM" id="CLU_134973_5_0_6"/>
<feature type="domain" description="HMA" evidence="2">
    <location>
        <begin position="1"/>
        <end position="63"/>
    </location>
</feature>
<dbReference type="Proteomes" id="UP000247838">
    <property type="component" value="Unassembled WGS sequence"/>
</dbReference>
<organism evidence="3 5">
    <name type="scientific">Frischella perrara</name>
    <dbReference type="NCBI Taxonomy" id="1267021"/>
    <lineage>
        <taxon>Bacteria</taxon>
        <taxon>Pseudomonadati</taxon>
        <taxon>Pseudomonadota</taxon>
        <taxon>Gammaproteobacteria</taxon>
        <taxon>Orbales</taxon>
        <taxon>Orbaceae</taxon>
        <taxon>Frischella</taxon>
    </lineage>
</organism>
<dbReference type="CDD" id="cd00371">
    <property type="entry name" value="HMA"/>
    <property type="match status" value="1"/>
</dbReference>
<keyword evidence="1" id="KW-0479">Metal-binding</keyword>
<evidence type="ECO:0000256" key="1">
    <source>
        <dbReference type="ARBA" id="ARBA00022723"/>
    </source>
</evidence>
<dbReference type="InterPro" id="IPR036163">
    <property type="entry name" value="HMA_dom_sf"/>
</dbReference>
<evidence type="ECO:0000313" key="5">
    <source>
        <dbReference type="Proteomes" id="UP000030901"/>
    </source>
</evidence>
<evidence type="ECO:0000313" key="6">
    <source>
        <dbReference type="Proteomes" id="UP000247838"/>
    </source>
</evidence>
<dbReference type="SUPFAM" id="SSF55008">
    <property type="entry name" value="HMA, heavy metal-associated domain"/>
    <property type="match status" value="1"/>
</dbReference>
<dbReference type="InterPro" id="IPR006121">
    <property type="entry name" value="HMA_dom"/>
</dbReference>
<name>A0A0A7RY87_FRIPE</name>
<dbReference type="PROSITE" id="PS01047">
    <property type="entry name" value="HMA_1"/>
    <property type="match status" value="1"/>
</dbReference>
<dbReference type="EMBL" id="CP009056">
    <property type="protein sequence ID" value="AJA44264.1"/>
    <property type="molecule type" value="Genomic_DNA"/>
</dbReference>
<dbReference type="AlphaFoldDB" id="A0A0A7RY87"/>
<dbReference type="KEGG" id="fpp:FPB0191_00432"/>
<reference evidence="3 5" key="1">
    <citation type="journal article" date="2014" name="Appl. Environ. Microbiol.">
        <title>Gut symbionts from distinct hosts exhibit genotoxic activity via divergent colibactin biosynthetic pathways.</title>
        <authorList>
            <person name="Engel P."/>
            <person name="Vizcaino M.I."/>
            <person name="Crawford J.M."/>
        </authorList>
    </citation>
    <scope>NUCLEOTIDE SEQUENCE [LARGE SCALE GENOMIC DNA]</scope>
    <source>
        <strain evidence="3 5">PEB0191</strain>
    </source>
</reference>
<dbReference type="Pfam" id="PF00403">
    <property type="entry name" value="HMA"/>
    <property type="match status" value="1"/>
</dbReference>
<evidence type="ECO:0000313" key="4">
    <source>
        <dbReference type="EMBL" id="PXY96594.1"/>
    </source>
</evidence>
<dbReference type="PROSITE" id="PS50846">
    <property type="entry name" value="HMA_2"/>
    <property type="match status" value="1"/>
</dbReference>
<dbReference type="Gene3D" id="3.30.70.100">
    <property type="match status" value="1"/>
</dbReference>
<gene>
    <name evidence="4" type="ORF">DKK76_02055</name>
    <name evidence="3" type="ORF">FPB0191_00432</name>
</gene>
<sequence length="67" mass="7274">MKLIVDNMSCQHCVKTITNAIKNIDSNAQVTVDLAKKEVTINGGTISQEEAIKAIDEAGYQFVSIGY</sequence>